<reference evidence="1" key="2">
    <citation type="submission" date="2020-11" db="EMBL/GenBank/DDBJ databases">
        <authorList>
            <person name="McCartney M.A."/>
            <person name="Auch B."/>
            <person name="Kono T."/>
            <person name="Mallez S."/>
            <person name="Becker A."/>
            <person name="Gohl D.M."/>
            <person name="Silverstein K.A.T."/>
            <person name="Koren S."/>
            <person name="Bechman K.B."/>
            <person name="Herman A."/>
            <person name="Abrahante J.E."/>
            <person name="Garbe J."/>
        </authorList>
    </citation>
    <scope>NUCLEOTIDE SEQUENCE</scope>
    <source>
        <strain evidence="1">Duluth1</strain>
        <tissue evidence="1">Whole animal</tissue>
    </source>
</reference>
<accession>A0A9D4IXJ8</accession>
<dbReference type="AlphaFoldDB" id="A0A9D4IXJ8"/>
<sequence length="67" mass="7718">MYKYLELPCLLLSQARFCGHFSRQKAPRHQCGQKGVALMLKKYCCDNKRALLHIGMHQQSTTLPKTP</sequence>
<dbReference type="Proteomes" id="UP000828390">
    <property type="component" value="Unassembled WGS sequence"/>
</dbReference>
<protein>
    <submittedName>
        <fullName evidence="1">Uncharacterized protein</fullName>
    </submittedName>
</protein>
<comment type="caution">
    <text evidence="1">The sequence shown here is derived from an EMBL/GenBank/DDBJ whole genome shotgun (WGS) entry which is preliminary data.</text>
</comment>
<name>A0A9D4IXJ8_DREPO</name>
<proteinExistence type="predicted"/>
<evidence type="ECO:0000313" key="1">
    <source>
        <dbReference type="EMBL" id="KAH3788479.1"/>
    </source>
</evidence>
<dbReference type="EMBL" id="JAIWYP010000008">
    <property type="protein sequence ID" value="KAH3788479.1"/>
    <property type="molecule type" value="Genomic_DNA"/>
</dbReference>
<reference evidence="1" key="1">
    <citation type="journal article" date="2019" name="bioRxiv">
        <title>The Genome of the Zebra Mussel, Dreissena polymorpha: A Resource for Invasive Species Research.</title>
        <authorList>
            <person name="McCartney M.A."/>
            <person name="Auch B."/>
            <person name="Kono T."/>
            <person name="Mallez S."/>
            <person name="Zhang Y."/>
            <person name="Obille A."/>
            <person name="Becker A."/>
            <person name="Abrahante J.E."/>
            <person name="Garbe J."/>
            <person name="Badalamenti J.P."/>
            <person name="Herman A."/>
            <person name="Mangelson H."/>
            <person name="Liachko I."/>
            <person name="Sullivan S."/>
            <person name="Sone E.D."/>
            <person name="Koren S."/>
            <person name="Silverstein K.A.T."/>
            <person name="Beckman K.B."/>
            <person name="Gohl D.M."/>
        </authorList>
    </citation>
    <scope>NUCLEOTIDE SEQUENCE</scope>
    <source>
        <strain evidence="1">Duluth1</strain>
        <tissue evidence="1">Whole animal</tissue>
    </source>
</reference>
<organism evidence="1 2">
    <name type="scientific">Dreissena polymorpha</name>
    <name type="common">Zebra mussel</name>
    <name type="synonym">Mytilus polymorpha</name>
    <dbReference type="NCBI Taxonomy" id="45954"/>
    <lineage>
        <taxon>Eukaryota</taxon>
        <taxon>Metazoa</taxon>
        <taxon>Spiralia</taxon>
        <taxon>Lophotrochozoa</taxon>
        <taxon>Mollusca</taxon>
        <taxon>Bivalvia</taxon>
        <taxon>Autobranchia</taxon>
        <taxon>Heteroconchia</taxon>
        <taxon>Euheterodonta</taxon>
        <taxon>Imparidentia</taxon>
        <taxon>Neoheterodontei</taxon>
        <taxon>Myida</taxon>
        <taxon>Dreissenoidea</taxon>
        <taxon>Dreissenidae</taxon>
        <taxon>Dreissena</taxon>
    </lineage>
</organism>
<evidence type="ECO:0000313" key="2">
    <source>
        <dbReference type="Proteomes" id="UP000828390"/>
    </source>
</evidence>
<keyword evidence="2" id="KW-1185">Reference proteome</keyword>
<gene>
    <name evidence="1" type="ORF">DPMN_166623</name>
</gene>